<evidence type="ECO:0000259" key="1">
    <source>
        <dbReference type="Pfam" id="PF02627"/>
    </source>
</evidence>
<dbReference type="PANTHER" id="PTHR34846:SF5">
    <property type="entry name" value="CARBOXYMUCONOLACTONE DECARBOXYLASE-LIKE DOMAIN-CONTAINING PROTEIN"/>
    <property type="match status" value="1"/>
</dbReference>
<keyword evidence="2" id="KW-0560">Oxidoreductase</keyword>
<dbReference type="InterPro" id="IPR003779">
    <property type="entry name" value="CMD-like"/>
</dbReference>
<accession>A0A2N9B425</accession>
<dbReference type="SUPFAM" id="SSF69118">
    <property type="entry name" value="AhpD-like"/>
    <property type="match status" value="1"/>
</dbReference>
<dbReference type="Gene3D" id="1.20.1290.10">
    <property type="entry name" value="AhpD-like"/>
    <property type="match status" value="1"/>
</dbReference>
<keyword evidence="3" id="KW-1185">Reference proteome</keyword>
<dbReference type="GO" id="GO:0051920">
    <property type="term" value="F:peroxiredoxin activity"/>
    <property type="evidence" value="ECO:0007669"/>
    <property type="project" value="InterPro"/>
</dbReference>
<protein>
    <submittedName>
        <fullName evidence="2">Alkylhydroperoxidase AhpD family core domain protein</fullName>
    </submittedName>
</protein>
<dbReference type="Pfam" id="PF02627">
    <property type="entry name" value="CMD"/>
    <property type="match status" value="1"/>
</dbReference>
<dbReference type="OrthoDB" id="9801997at2"/>
<evidence type="ECO:0000313" key="2">
    <source>
        <dbReference type="EMBL" id="SOR78090.1"/>
    </source>
</evidence>
<proteinExistence type="predicted"/>
<dbReference type="RefSeq" id="WP_029181120.1">
    <property type="nucleotide sequence ID" value="NZ_LT962942.1"/>
</dbReference>
<name>A0A2N9B425_STRCX</name>
<reference evidence="3" key="1">
    <citation type="submission" date="2017-11" db="EMBL/GenBank/DDBJ databases">
        <authorList>
            <person name="Wibberg D."/>
        </authorList>
    </citation>
    <scope>NUCLEOTIDE SEQUENCE [LARGE SCALE GENOMIC DNA]</scope>
</reference>
<feature type="domain" description="Carboxymuconolactone decarboxylase-like" evidence="1">
    <location>
        <begin position="27"/>
        <end position="98"/>
    </location>
</feature>
<dbReference type="Proteomes" id="UP000235464">
    <property type="component" value="Chromosome I"/>
</dbReference>
<dbReference type="NCBIfam" id="TIGR00778">
    <property type="entry name" value="ahpD_dom"/>
    <property type="match status" value="1"/>
</dbReference>
<organism evidence="2 3">
    <name type="scientific">Streptomyces chartreusis NRRL 3882</name>
    <dbReference type="NCBI Taxonomy" id="1079985"/>
    <lineage>
        <taxon>Bacteria</taxon>
        <taxon>Bacillati</taxon>
        <taxon>Actinomycetota</taxon>
        <taxon>Actinomycetes</taxon>
        <taxon>Kitasatosporales</taxon>
        <taxon>Streptomycetaceae</taxon>
        <taxon>Streptomyces</taxon>
    </lineage>
</organism>
<keyword evidence="2" id="KW-0575">Peroxidase</keyword>
<gene>
    <name evidence="2" type="ORF">SCNRRL3882_1559</name>
</gene>
<dbReference type="EMBL" id="LT963352">
    <property type="protein sequence ID" value="SOR78090.1"/>
    <property type="molecule type" value="Genomic_DNA"/>
</dbReference>
<dbReference type="InterPro" id="IPR029032">
    <property type="entry name" value="AhpD-like"/>
</dbReference>
<dbReference type="PANTHER" id="PTHR34846">
    <property type="entry name" value="4-CARBOXYMUCONOLACTONE DECARBOXYLASE FAMILY PROTEIN (AFU_ORTHOLOGUE AFUA_6G11590)"/>
    <property type="match status" value="1"/>
</dbReference>
<sequence>MTERRINVGNELPEAFGQLRDIRVLVEKAAVEAGLDMRLIELIKIRASQINGCAYCLDLHTRDARRLGEDDRRLHLVAAWWETDLYSPQERAALALTETISKLSQSQDVPDDLYAEATSVFTKEQYAAVVWSISVINTFNRLAVTSRKPLPARVA</sequence>
<dbReference type="AlphaFoldDB" id="A0A2N9B425"/>
<evidence type="ECO:0000313" key="3">
    <source>
        <dbReference type="Proteomes" id="UP000235464"/>
    </source>
</evidence>
<dbReference type="InterPro" id="IPR004675">
    <property type="entry name" value="AhpD_core"/>
</dbReference>